<reference evidence="2" key="1">
    <citation type="submission" date="2024-04" db="EMBL/GenBank/DDBJ databases">
        <authorList>
            <person name="Shaw F."/>
            <person name="Minotto A."/>
        </authorList>
    </citation>
    <scope>NUCLEOTIDE SEQUENCE [LARGE SCALE GENOMIC DNA]</scope>
</reference>
<organism evidence="1 2">
    <name type="scientific">Somion occarium</name>
    <dbReference type="NCBI Taxonomy" id="3059160"/>
    <lineage>
        <taxon>Eukaryota</taxon>
        <taxon>Fungi</taxon>
        <taxon>Dikarya</taxon>
        <taxon>Basidiomycota</taxon>
        <taxon>Agaricomycotina</taxon>
        <taxon>Agaricomycetes</taxon>
        <taxon>Polyporales</taxon>
        <taxon>Cerrenaceae</taxon>
        <taxon>Somion</taxon>
    </lineage>
</organism>
<name>A0ABP1DY72_9APHY</name>
<keyword evidence="2" id="KW-1185">Reference proteome</keyword>
<gene>
    <name evidence="1" type="ORF">GFSPODELE1_LOCUS8635</name>
</gene>
<proteinExistence type="predicted"/>
<dbReference type="Proteomes" id="UP001497453">
    <property type="component" value="Chromosome 6"/>
</dbReference>
<evidence type="ECO:0000313" key="2">
    <source>
        <dbReference type="Proteomes" id="UP001497453"/>
    </source>
</evidence>
<sequence>MVAATVYRVLFDISSKAYEGCDATFDLHGLLDPNVVAYALDDASIPVDPPSPRKLGMMRRILVYVVSYLTALCPNCLFNTFRDTNEQWGAKKTLSQVAVPTKTNSCALTVCSSKIITSHYTITVEAVFCNNAHDCQFSFPIGNCPLPCFHNFADLVKPCSQSWS</sequence>
<dbReference type="EMBL" id="OZ037949">
    <property type="protein sequence ID" value="CAL1712043.1"/>
    <property type="molecule type" value="Genomic_DNA"/>
</dbReference>
<accession>A0ABP1DY72</accession>
<protein>
    <submittedName>
        <fullName evidence="1">Uncharacterized protein</fullName>
    </submittedName>
</protein>
<evidence type="ECO:0000313" key="1">
    <source>
        <dbReference type="EMBL" id="CAL1712043.1"/>
    </source>
</evidence>